<evidence type="ECO:0000313" key="1">
    <source>
        <dbReference type="EMBL" id="KAJ1727794.1"/>
    </source>
</evidence>
<keyword evidence="2" id="KW-1185">Reference proteome</keyword>
<sequence>MLGATERCPPATTWCLNTSLLHQDSLHNTATAALCAPPDPECLATAWCTAKKAITKEACQLSIRLKRQGNLLLDKCKPELESLEWQDPLLPGSAEEATWLKHCIDLCEEISSMLVACLEG</sequence>
<reference evidence="1" key="1">
    <citation type="submission" date="2022-07" db="EMBL/GenBank/DDBJ databases">
        <title>Phylogenomic reconstructions and comparative analyses of Kickxellomycotina fungi.</title>
        <authorList>
            <person name="Reynolds N.K."/>
            <person name="Stajich J.E."/>
            <person name="Barry K."/>
            <person name="Grigoriev I.V."/>
            <person name="Crous P."/>
            <person name="Smith M.E."/>
        </authorList>
    </citation>
    <scope>NUCLEOTIDE SEQUENCE</scope>
    <source>
        <strain evidence="1">BCRC 34381</strain>
    </source>
</reference>
<comment type="caution">
    <text evidence="1">The sequence shown here is derived from an EMBL/GenBank/DDBJ whole genome shotgun (WGS) entry which is preliminary data.</text>
</comment>
<gene>
    <name evidence="1" type="ORF">LPJ61_004392</name>
</gene>
<protein>
    <submittedName>
        <fullName evidence="1">Uncharacterized protein</fullName>
    </submittedName>
</protein>
<feature type="non-terminal residue" evidence="1">
    <location>
        <position position="120"/>
    </location>
</feature>
<dbReference type="AlphaFoldDB" id="A0A9W8CWT5"/>
<name>A0A9W8CWT5_9FUNG</name>
<dbReference type="EMBL" id="JANBOI010000979">
    <property type="protein sequence ID" value="KAJ1727794.1"/>
    <property type="molecule type" value="Genomic_DNA"/>
</dbReference>
<evidence type="ECO:0000313" key="2">
    <source>
        <dbReference type="Proteomes" id="UP001143981"/>
    </source>
</evidence>
<organism evidence="1 2">
    <name type="scientific">Coemansia biformis</name>
    <dbReference type="NCBI Taxonomy" id="1286918"/>
    <lineage>
        <taxon>Eukaryota</taxon>
        <taxon>Fungi</taxon>
        <taxon>Fungi incertae sedis</taxon>
        <taxon>Zoopagomycota</taxon>
        <taxon>Kickxellomycotina</taxon>
        <taxon>Kickxellomycetes</taxon>
        <taxon>Kickxellales</taxon>
        <taxon>Kickxellaceae</taxon>
        <taxon>Coemansia</taxon>
    </lineage>
</organism>
<dbReference type="Proteomes" id="UP001143981">
    <property type="component" value="Unassembled WGS sequence"/>
</dbReference>
<accession>A0A9W8CWT5</accession>
<proteinExistence type="predicted"/>